<evidence type="ECO:0000256" key="1">
    <source>
        <dbReference type="ARBA" id="ARBA00004834"/>
    </source>
</evidence>
<evidence type="ECO:0000256" key="8">
    <source>
        <dbReference type="SAM" id="MobiDB-lite"/>
    </source>
</evidence>
<dbReference type="InterPro" id="IPR023296">
    <property type="entry name" value="Glyco_hydro_beta-prop_sf"/>
</dbReference>
<feature type="chain" id="PRO_5037809166" evidence="9">
    <location>
        <begin position="20"/>
        <end position="342"/>
    </location>
</feature>
<reference evidence="10" key="1">
    <citation type="submission" date="2021-03" db="EMBL/GenBank/DDBJ databases">
        <title>Actinotalea soli sp. nov., isolated from soil.</title>
        <authorList>
            <person name="Ping W."/>
            <person name="Zhang J."/>
        </authorList>
    </citation>
    <scope>NUCLEOTIDE SEQUENCE</scope>
    <source>
        <strain evidence="10">BY-33</strain>
    </source>
</reference>
<dbReference type="Pfam" id="PF04616">
    <property type="entry name" value="Glyco_hydro_43"/>
    <property type="match status" value="1"/>
</dbReference>
<feature type="active site" description="Proton acceptor" evidence="5">
    <location>
        <position position="50"/>
    </location>
</feature>
<feature type="region of interest" description="Disordered" evidence="8">
    <location>
        <begin position="19"/>
        <end position="48"/>
    </location>
</feature>
<sequence length="342" mass="36940">MLVLALAVSMVAGISGAQASAHQQGPPPSGCLALTGDTGSTTPVDDPVHDPAIFKDPSTQTYYVASTGILQSPEDPGGIYLRRSVGSLVGPWESLGALPVPEWALEYDSNHLWAPDIVRTGDTFWMYYAVSQLGTQNSAIGVMSTTTPADLASWQDHGPVFTSEPGDPYNAIDPQVLKDRGTWYLAFGSWWEGIHLVELTDMTSVTGEPVQLAEVTGAPSLEAPTIVVRQGSYYLFTSRGFIVSDSYHVQVGRSTSLTGPYVDRDGVPLLEGGGTVVLETEGGAGGQDVIKDRGRYYMVNHVYEWEPDLQIRLQICELQWDEGWPQIPEDDGPTTPGRKGPR</sequence>
<dbReference type="GO" id="GO:0004553">
    <property type="term" value="F:hydrolase activity, hydrolyzing O-glycosyl compounds"/>
    <property type="evidence" value="ECO:0007669"/>
    <property type="project" value="InterPro"/>
</dbReference>
<feature type="signal peptide" evidence="9">
    <location>
        <begin position="1"/>
        <end position="19"/>
    </location>
</feature>
<accession>A0A939RU29</accession>
<organism evidence="10 11">
    <name type="scientific">Actinotalea soli</name>
    <dbReference type="NCBI Taxonomy" id="2819234"/>
    <lineage>
        <taxon>Bacteria</taxon>
        <taxon>Bacillati</taxon>
        <taxon>Actinomycetota</taxon>
        <taxon>Actinomycetes</taxon>
        <taxon>Micrococcales</taxon>
        <taxon>Cellulomonadaceae</taxon>
        <taxon>Actinotalea</taxon>
    </lineage>
</organism>
<dbReference type="InterPro" id="IPR006710">
    <property type="entry name" value="Glyco_hydro_43"/>
</dbReference>
<dbReference type="InterPro" id="IPR050727">
    <property type="entry name" value="GH43_arabinanases"/>
</dbReference>
<dbReference type="Gene3D" id="2.115.10.20">
    <property type="entry name" value="Glycosyl hydrolase domain, family 43"/>
    <property type="match status" value="1"/>
</dbReference>
<keyword evidence="11" id="KW-1185">Reference proteome</keyword>
<dbReference type="CDD" id="cd08998">
    <property type="entry name" value="GH43_Arb43a-like"/>
    <property type="match status" value="1"/>
</dbReference>
<evidence type="ECO:0000313" key="10">
    <source>
        <dbReference type="EMBL" id="MBO1752124.1"/>
    </source>
</evidence>
<evidence type="ECO:0000256" key="3">
    <source>
        <dbReference type="ARBA" id="ARBA00022801"/>
    </source>
</evidence>
<keyword evidence="4 7" id="KW-0326">Glycosidase</keyword>
<evidence type="ECO:0000256" key="5">
    <source>
        <dbReference type="PIRSR" id="PIRSR606710-1"/>
    </source>
</evidence>
<evidence type="ECO:0000256" key="7">
    <source>
        <dbReference type="RuleBase" id="RU361187"/>
    </source>
</evidence>
<proteinExistence type="inferred from homology"/>
<comment type="caution">
    <text evidence="10">The sequence shown here is derived from an EMBL/GenBank/DDBJ whole genome shotgun (WGS) entry which is preliminary data.</text>
</comment>
<dbReference type="GO" id="GO:0005975">
    <property type="term" value="P:carbohydrate metabolic process"/>
    <property type="evidence" value="ECO:0007669"/>
    <property type="project" value="InterPro"/>
</dbReference>
<evidence type="ECO:0000256" key="9">
    <source>
        <dbReference type="SAM" id="SignalP"/>
    </source>
</evidence>
<keyword evidence="9" id="KW-0732">Signal</keyword>
<evidence type="ECO:0000256" key="4">
    <source>
        <dbReference type="ARBA" id="ARBA00023295"/>
    </source>
</evidence>
<dbReference type="RefSeq" id="WP_208055808.1">
    <property type="nucleotide sequence ID" value="NZ_JAGEMK010000004.1"/>
</dbReference>
<dbReference type="SUPFAM" id="SSF75005">
    <property type="entry name" value="Arabinanase/levansucrase/invertase"/>
    <property type="match status" value="1"/>
</dbReference>
<feature type="active site" description="Proton donor" evidence="5">
    <location>
        <position position="222"/>
    </location>
</feature>
<evidence type="ECO:0000256" key="2">
    <source>
        <dbReference type="ARBA" id="ARBA00009865"/>
    </source>
</evidence>
<evidence type="ECO:0000256" key="6">
    <source>
        <dbReference type="PIRSR" id="PIRSR606710-2"/>
    </source>
</evidence>
<gene>
    <name evidence="10" type="ORF">J4G33_09945</name>
</gene>
<keyword evidence="3 7" id="KW-0378">Hydrolase</keyword>
<protein>
    <submittedName>
        <fullName evidence="10">Arabinan endo-1,5-alpha-L-arabinosidase</fullName>
    </submittedName>
</protein>
<name>A0A939RU29_9CELL</name>
<dbReference type="EMBL" id="JAGEMK010000004">
    <property type="protein sequence ID" value="MBO1752124.1"/>
    <property type="molecule type" value="Genomic_DNA"/>
</dbReference>
<dbReference type="PANTHER" id="PTHR43301:SF3">
    <property type="entry name" value="ARABINAN ENDO-1,5-ALPHA-L-ARABINOSIDASE A-RELATED"/>
    <property type="match status" value="1"/>
</dbReference>
<comment type="pathway">
    <text evidence="1">Glycan metabolism; L-arabinan degradation.</text>
</comment>
<evidence type="ECO:0000313" key="11">
    <source>
        <dbReference type="Proteomes" id="UP000664209"/>
    </source>
</evidence>
<dbReference type="AlphaFoldDB" id="A0A939RU29"/>
<dbReference type="PANTHER" id="PTHR43301">
    <property type="entry name" value="ARABINAN ENDO-1,5-ALPHA-L-ARABINOSIDASE"/>
    <property type="match status" value="1"/>
</dbReference>
<feature type="site" description="Important for catalytic activity, responsible for pKa modulation of the active site Glu and correct orientation of both the proton donor and substrate" evidence="6">
    <location>
        <position position="173"/>
    </location>
</feature>
<dbReference type="Proteomes" id="UP000664209">
    <property type="component" value="Unassembled WGS sequence"/>
</dbReference>
<comment type="similarity">
    <text evidence="2 7">Belongs to the glycosyl hydrolase 43 family.</text>
</comment>